<evidence type="ECO:0000256" key="3">
    <source>
        <dbReference type="ARBA" id="ARBA00023163"/>
    </source>
</evidence>
<dbReference type="PANTHER" id="PTHR38445:SF10">
    <property type="entry name" value="GNTR-FAMILY TRANSCRIPTIONAL REGULATOR"/>
    <property type="match status" value="1"/>
</dbReference>
<evidence type="ECO:0000256" key="2">
    <source>
        <dbReference type="ARBA" id="ARBA00023125"/>
    </source>
</evidence>
<dbReference type="SUPFAM" id="SSF53822">
    <property type="entry name" value="Periplasmic binding protein-like I"/>
    <property type="match status" value="1"/>
</dbReference>
<dbReference type="CDD" id="cd07377">
    <property type="entry name" value="WHTH_GntR"/>
    <property type="match status" value="1"/>
</dbReference>
<dbReference type="AlphaFoldDB" id="A0A502H2A6"/>
<keyword evidence="2" id="KW-0238">DNA-binding</keyword>
<dbReference type="GO" id="GO:0003700">
    <property type="term" value="F:DNA-binding transcription factor activity"/>
    <property type="evidence" value="ECO:0007669"/>
    <property type="project" value="InterPro"/>
</dbReference>
<dbReference type="InterPro" id="IPR000524">
    <property type="entry name" value="Tscrpt_reg_HTH_GntR"/>
</dbReference>
<dbReference type="Pfam" id="PF00392">
    <property type="entry name" value="GntR"/>
    <property type="match status" value="1"/>
</dbReference>
<keyword evidence="1" id="KW-0805">Transcription regulation</keyword>
<name>A0A502H2A6_9BACT</name>
<organism evidence="5 6">
    <name type="scientific">Hymenobacter nivis</name>
    <dbReference type="NCBI Taxonomy" id="1850093"/>
    <lineage>
        <taxon>Bacteria</taxon>
        <taxon>Pseudomonadati</taxon>
        <taxon>Bacteroidota</taxon>
        <taxon>Cytophagia</taxon>
        <taxon>Cytophagales</taxon>
        <taxon>Hymenobacteraceae</taxon>
        <taxon>Hymenobacter</taxon>
    </lineage>
</organism>
<sequence length="336" mass="38621">MYHLQLDPLDQMPKYKQIVQSVIEGIERGALKTGVQLPSISEMSEEHYLARDTVEKAYRELRERGFINSVQGKGYYVLSREPDKLKILLVFNKLSSYKKEIYYAFLEALGSRATVHLEIHHYSAELFRQIIAANLGKYSHYVVMPHFTYTTPPDDYLLVLRSIPPAQLVLLDKNVPELHHPCLAVYQDFARDIGGALNSAAPDLVKYPRMRMILPSDENFPPEIEQGFRHFGTYNDKDFAVRENAREEVLEFGTCYVVLRETDLVELVKKVRQTPYLLGREIGIISFNETPLKDLLGITVITTDFQHMGRTAALMLLEGKQEKVRNPFSIIRRGSI</sequence>
<evidence type="ECO:0000259" key="4">
    <source>
        <dbReference type="PROSITE" id="PS50949"/>
    </source>
</evidence>
<dbReference type="PROSITE" id="PS50949">
    <property type="entry name" value="HTH_GNTR"/>
    <property type="match status" value="1"/>
</dbReference>
<evidence type="ECO:0000256" key="1">
    <source>
        <dbReference type="ARBA" id="ARBA00023015"/>
    </source>
</evidence>
<dbReference type="OrthoDB" id="742238at2"/>
<dbReference type="SUPFAM" id="SSF46785">
    <property type="entry name" value="Winged helix' DNA-binding domain"/>
    <property type="match status" value="1"/>
</dbReference>
<gene>
    <name evidence="5" type="ORF">EAH73_07595</name>
</gene>
<accession>A0A502H2A6</accession>
<dbReference type="InterPro" id="IPR036390">
    <property type="entry name" value="WH_DNA-bd_sf"/>
</dbReference>
<dbReference type="RefSeq" id="WP_140465869.1">
    <property type="nucleotide sequence ID" value="NZ_RCYZ01000002.1"/>
</dbReference>
<evidence type="ECO:0000313" key="6">
    <source>
        <dbReference type="Proteomes" id="UP000317646"/>
    </source>
</evidence>
<dbReference type="PANTHER" id="PTHR38445">
    <property type="entry name" value="HTH-TYPE TRANSCRIPTIONAL REPRESSOR YTRA"/>
    <property type="match status" value="1"/>
</dbReference>
<evidence type="ECO:0000313" key="5">
    <source>
        <dbReference type="EMBL" id="TPG67558.1"/>
    </source>
</evidence>
<feature type="domain" description="HTH gntR-type" evidence="4">
    <location>
        <begin position="12"/>
        <end position="80"/>
    </location>
</feature>
<protein>
    <submittedName>
        <fullName evidence="5">GntR family transcriptional regulator</fullName>
    </submittedName>
</protein>
<dbReference type="SMART" id="SM00345">
    <property type="entry name" value="HTH_GNTR"/>
    <property type="match status" value="1"/>
</dbReference>
<dbReference type="Proteomes" id="UP000317646">
    <property type="component" value="Unassembled WGS sequence"/>
</dbReference>
<dbReference type="InterPro" id="IPR036388">
    <property type="entry name" value="WH-like_DNA-bd_sf"/>
</dbReference>
<proteinExistence type="predicted"/>
<keyword evidence="6" id="KW-1185">Reference proteome</keyword>
<reference evidence="5 6" key="1">
    <citation type="journal article" date="2019" name="Environ. Microbiol.">
        <title>Species interactions and distinct microbial communities in high Arctic permafrost affected cryosols are associated with the CH4 and CO2 gas fluxes.</title>
        <authorList>
            <person name="Altshuler I."/>
            <person name="Hamel J."/>
            <person name="Turney S."/>
            <person name="Magnuson E."/>
            <person name="Levesque R."/>
            <person name="Greer C."/>
            <person name="Whyte L.G."/>
        </authorList>
    </citation>
    <scope>NUCLEOTIDE SEQUENCE [LARGE SCALE GENOMIC DNA]</scope>
    <source>
        <strain evidence="5 6">S9.2P</strain>
    </source>
</reference>
<keyword evidence="3" id="KW-0804">Transcription</keyword>
<comment type="caution">
    <text evidence="5">The sequence shown here is derived from an EMBL/GenBank/DDBJ whole genome shotgun (WGS) entry which is preliminary data.</text>
</comment>
<dbReference type="InterPro" id="IPR028082">
    <property type="entry name" value="Peripla_BP_I"/>
</dbReference>
<dbReference type="Gene3D" id="1.10.10.10">
    <property type="entry name" value="Winged helix-like DNA-binding domain superfamily/Winged helix DNA-binding domain"/>
    <property type="match status" value="1"/>
</dbReference>
<dbReference type="GO" id="GO:0003677">
    <property type="term" value="F:DNA binding"/>
    <property type="evidence" value="ECO:0007669"/>
    <property type="project" value="UniProtKB-KW"/>
</dbReference>
<dbReference type="EMBL" id="RCYZ01000002">
    <property type="protein sequence ID" value="TPG67558.1"/>
    <property type="molecule type" value="Genomic_DNA"/>
</dbReference>